<evidence type="ECO:0000259" key="2">
    <source>
        <dbReference type="Pfam" id="PF13936"/>
    </source>
</evidence>
<keyword evidence="4" id="KW-1185">Reference proteome</keyword>
<reference evidence="4" key="1">
    <citation type="journal article" date="2019" name="Int. J. Syst. Evol. Microbiol.">
        <title>The Global Catalogue of Microorganisms (GCM) 10K type strain sequencing project: providing services to taxonomists for standard genome sequencing and annotation.</title>
        <authorList>
            <consortium name="The Broad Institute Genomics Platform"/>
            <consortium name="The Broad Institute Genome Sequencing Center for Infectious Disease"/>
            <person name="Wu L."/>
            <person name="Ma J."/>
        </authorList>
    </citation>
    <scope>NUCLEOTIDE SEQUENCE [LARGE SCALE GENOMIC DNA]</scope>
    <source>
        <strain evidence="4">JCM 13850</strain>
    </source>
</reference>
<dbReference type="EMBL" id="BAAAMR010000032">
    <property type="protein sequence ID" value="GAA2141591.1"/>
    <property type="molecule type" value="Genomic_DNA"/>
</dbReference>
<evidence type="ECO:0000256" key="1">
    <source>
        <dbReference type="SAM" id="MobiDB-lite"/>
    </source>
</evidence>
<dbReference type="Pfam" id="PF13936">
    <property type="entry name" value="HTH_38"/>
    <property type="match status" value="1"/>
</dbReference>
<feature type="domain" description="Transposase IS30-like HTH" evidence="2">
    <location>
        <begin position="77"/>
        <end position="109"/>
    </location>
</feature>
<evidence type="ECO:0000313" key="3">
    <source>
        <dbReference type="EMBL" id="GAA2141591.1"/>
    </source>
</evidence>
<evidence type="ECO:0000313" key="4">
    <source>
        <dbReference type="Proteomes" id="UP001501020"/>
    </source>
</evidence>
<dbReference type="Proteomes" id="UP001501020">
    <property type="component" value="Unassembled WGS sequence"/>
</dbReference>
<comment type="caution">
    <text evidence="3">The sequence shown here is derived from an EMBL/GenBank/DDBJ whole genome shotgun (WGS) entry which is preliminary data.</text>
</comment>
<sequence length="111" mass="12373">MAQGRARAALRAGRPPLRSPGWPPVNRRLEQQRFWRKIAEGLTSEDAAVASGVSAVLGTWWFRQGGGMPPISLDPPSGRYLSFAEREEVAVLHAQERGVRAITRCLGRRRR</sequence>
<feature type="compositionally biased region" description="Low complexity" evidence="1">
    <location>
        <begin position="1"/>
        <end position="16"/>
    </location>
</feature>
<dbReference type="InterPro" id="IPR025246">
    <property type="entry name" value="IS30-like_HTH"/>
</dbReference>
<accession>A0ABP5L4E9</accession>
<gene>
    <name evidence="3" type="ORF">GCM10009727_39280</name>
</gene>
<protein>
    <recommendedName>
        <fullName evidence="2">Transposase IS30-like HTH domain-containing protein</fullName>
    </recommendedName>
</protein>
<organism evidence="3 4">
    <name type="scientific">Actinomadura napierensis</name>
    <dbReference type="NCBI Taxonomy" id="267854"/>
    <lineage>
        <taxon>Bacteria</taxon>
        <taxon>Bacillati</taxon>
        <taxon>Actinomycetota</taxon>
        <taxon>Actinomycetes</taxon>
        <taxon>Streptosporangiales</taxon>
        <taxon>Thermomonosporaceae</taxon>
        <taxon>Actinomadura</taxon>
    </lineage>
</organism>
<feature type="region of interest" description="Disordered" evidence="1">
    <location>
        <begin position="1"/>
        <end position="23"/>
    </location>
</feature>
<proteinExistence type="predicted"/>
<name>A0ABP5L4E9_9ACTN</name>